<name>X1GJW6_9ZZZZ</name>
<organism evidence="8">
    <name type="scientific">marine sediment metagenome</name>
    <dbReference type="NCBI Taxonomy" id="412755"/>
    <lineage>
        <taxon>unclassified sequences</taxon>
        <taxon>metagenomes</taxon>
        <taxon>ecological metagenomes</taxon>
    </lineage>
</organism>
<comment type="subcellular location">
    <subcellularLocation>
        <location evidence="1">Cell membrane</location>
        <topology evidence="1">Multi-pass membrane protein</topology>
    </subcellularLocation>
</comment>
<evidence type="ECO:0000259" key="7">
    <source>
        <dbReference type="Pfam" id="PF02687"/>
    </source>
</evidence>
<dbReference type="PANTHER" id="PTHR30572:SF18">
    <property type="entry name" value="ABC-TYPE MACROLIDE FAMILY EXPORT SYSTEM PERMEASE COMPONENT 2"/>
    <property type="match status" value="1"/>
</dbReference>
<keyword evidence="5 6" id="KW-0472">Membrane</keyword>
<evidence type="ECO:0000313" key="8">
    <source>
        <dbReference type="EMBL" id="GAH45130.1"/>
    </source>
</evidence>
<accession>X1GJW6</accession>
<feature type="transmembrane region" description="Helical" evidence="6">
    <location>
        <begin position="24"/>
        <end position="48"/>
    </location>
</feature>
<feature type="domain" description="ABC3 transporter permease C-terminal" evidence="7">
    <location>
        <begin position="27"/>
        <end position="123"/>
    </location>
</feature>
<sequence length="127" mass="14122">MFEYSFLDQDYDNAYKAEKQFGEIFGLFAGLAIFVACLGLYGIATYAAEQRTKEIGIRKVLGASNSTIVKLLNQEFIKLVIVANLAAWPIAYYLIGIWLGDFAYKSYPGIEVYIGAALVSVFLFSFA</sequence>
<feature type="transmembrane region" description="Helical" evidence="6">
    <location>
        <begin position="76"/>
        <end position="95"/>
    </location>
</feature>
<gene>
    <name evidence="8" type="ORF">S03H2_17093</name>
</gene>
<feature type="transmembrane region" description="Helical" evidence="6">
    <location>
        <begin position="107"/>
        <end position="126"/>
    </location>
</feature>
<keyword evidence="4 6" id="KW-1133">Transmembrane helix</keyword>
<reference evidence="8" key="1">
    <citation type="journal article" date="2014" name="Front. Microbiol.">
        <title>High frequency of phylogenetically diverse reductive dehalogenase-homologous genes in deep subseafloor sedimentary metagenomes.</title>
        <authorList>
            <person name="Kawai M."/>
            <person name="Futagami T."/>
            <person name="Toyoda A."/>
            <person name="Takaki Y."/>
            <person name="Nishi S."/>
            <person name="Hori S."/>
            <person name="Arai W."/>
            <person name="Tsubouchi T."/>
            <person name="Morono Y."/>
            <person name="Uchiyama I."/>
            <person name="Ito T."/>
            <person name="Fujiyama A."/>
            <person name="Inagaki F."/>
            <person name="Takami H."/>
        </authorList>
    </citation>
    <scope>NUCLEOTIDE SEQUENCE</scope>
    <source>
        <strain evidence="8">Expedition CK06-06</strain>
    </source>
</reference>
<protein>
    <recommendedName>
        <fullName evidence="7">ABC3 transporter permease C-terminal domain-containing protein</fullName>
    </recommendedName>
</protein>
<evidence type="ECO:0000256" key="1">
    <source>
        <dbReference type="ARBA" id="ARBA00004651"/>
    </source>
</evidence>
<dbReference type="InterPro" id="IPR050250">
    <property type="entry name" value="Macrolide_Exporter_MacB"/>
</dbReference>
<keyword evidence="3 6" id="KW-0812">Transmembrane</keyword>
<evidence type="ECO:0000256" key="5">
    <source>
        <dbReference type="ARBA" id="ARBA00023136"/>
    </source>
</evidence>
<dbReference type="EMBL" id="BARU01008791">
    <property type="protein sequence ID" value="GAH45130.1"/>
    <property type="molecule type" value="Genomic_DNA"/>
</dbReference>
<evidence type="ECO:0000256" key="3">
    <source>
        <dbReference type="ARBA" id="ARBA00022692"/>
    </source>
</evidence>
<evidence type="ECO:0000256" key="4">
    <source>
        <dbReference type="ARBA" id="ARBA00022989"/>
    </source>
</evidence>
<comment type="caution">
    <text evidence="8">The sequence shown here is derived from an EMBL/GenBank/DDBJ whole genome shotgun (WGS) entry which is preliminary data.</text>
</comment>
<dbReference type="GO" id="GO:0022857">
    <property type="term" value="F:transmembrane transporter activity"/>
    <property type="evidence" value="ECO:0007669"/>
    <property type="project" value="TreeGrafter"/>
</dbReference>
<keyword evidence="2" id="KW-1003">Cell membrane</keyword>
<feature type="non-terminal residue" evidence="8">
    <location>
        <position position="127"/>
    </location>
</feature>
<evidence type="ECO:0000256" key="6">
    <source>
        <dbReference type="SAM" id="Phobius"/>
    </source>
</evidence>
<dbReference type="Pfam" id="PF02687">
    <property type="entry name" value="FtsX"/>
    <property type="match status" value="1"/>
</dbReference>
<dbReference type="AlphaFoldDB" id="X1GJW6"/>
<dbReference type="PANTHER" id="PTHR30572">
    <property type="entry name" value="MEMBRANE COMPONENT OF TRANSPORTER-RELATED"/>
    <property type="match status" value="1"/>
</dbReference>
<evidence type="ECO:0000256" key="2">
    <source>
        <dbReference type="ARBA" id="ARBA00022475"/>
    </source>
</evidence>
<dbReference type="GO" id="GO:0005886">
    <property type="term" value="C:plasma membrane"/>
    <property type="evidence" value="ECO:0007669"/>
    <property type="project" value="UniProtKB-SubCell"/>
</dbReference>
<dbReference type="InterPro" id="IPR003838">
    <property type="entry name" value="ABC3_permease_C"/>
</dbReference>
<proteinExistence type="predicted"/>